<comment type="caution">
    <text evidence="1">The sequence shown here is derived from an EMBL/GenBank/DDBJ whole genome shotgun (WGS) entry which is preliminary data.</text>
</comment>
<proteinExistence type="predicted"/>
<dbReference type="EMBL" id="PEDL01000002">
    <property type="protein sequence ID" value="PHV71827.1"/>
    <property type="molecule type" value="Genomic_DNA"/>
</dbReference>
<gene>
    <name evidence="1" type="ORF">CS063_04530</name>
</gene>
<sequence length="283" mass="31021">MKNNHQKGIVLLLVTAFLWSLGGVLIKGITWNSMGVAGTRSLIAALTILCLTGKPKLHFTWPRIWAILAYAGTVLIFVVSTKLTTAANAILLQYTAPIYTAFFGYVLLKEPVHKKDVVSIVIILGGMVIFFIESLSGGNLVGDALALFSGVTFSLMTVFMRMEKDNDPVQCIFWGNLLAFFIALPFMGKLEWNISNGMGILILGTCQLGISYILYSKAIVHVTALEGVLIPILEPILNPIWVMLVQREVPSFYTFLGGAIVILGVVSRSIEWKKEGIKKEQVG</sequence>
<accession>A0AC61DGX5</accession>
<reference evidence="1" key="1">
    <citation type="submission" date="2017-10" db="EMBL/GenBank/DDBJ databases">
        <title>Genome sequence of cellulolytic Lachnospiraceae bacterium XHS1971 isolated from hotspring sediment.</title>
        <authorList>
            <person name="Vasudevan G."/>
            <person name="Joshi A.J."/>
            <person name="Hivarkar S."/>
            <person name="Lanjekar V.B."/>
            <person name="Dhakephalkar P.K."/>
            <person name="Dagar S."/>
        </authorList>
    </citation>
    <scope>NUCLEOTIDE SEQUENCE</scope>
    <source>
        <strain evidence="1">XHS1971</strain>
    </source>
</reference>
<dbReference type="Proteomes" id="UP000224460">
    <property type="component" value="Unassembled WGS sequence"/>
</dbReference>
<protein>
    <submittedName>
        <fullName evidence="1">EamA family transporter</fullName>
    </submittedName>
</protein>
<name>A0AC61DGX5_9FIRM</name>
<evidence type="ECO:0000313" key="1">
    <source>
        <dbReference type="EMBL" id="PHV71827.1"/>
    </source>
</evidence>
<organism evidence="1 2">
    <name type="scientific">Sporanaerobium hydrogeniformans</name>
    <dbReference type="NCBI Taxonomy" id="3072179"/>
    <lineage>
        <taxon>Bacteria</taxon>
        <taxon>Bacillati</taxon>
        <taxon>Bacillota</taxon>
        <taxon>Clostridia</taxon>
        <taxon>Lachnospirales</taxon>
        <taxon>Lachnospiraceae</taxon>
        <taxon>Sporanaerobium</taxon>
    </lineage>
</organism>
<keyword evidence="2" id="KW-1185">Reference proteome</keyword>
<evidence type="ECO:0000313" key="2">
    <source>
        <dbReference type="Proteomes" id="UP000224460"/>
    </source>
</evidence>